<dbReference type="Proteomes" id="UP000030666">
    <property type="component" value="Unassembled WGS sequence"/>
</dbReference>
<name>W7FVY8_PLAFA</name>
<gene>
    <name evidence="3" type="ORF">PFAG_06000</name>
</gene>
<keyword evidence="2" id="KW-0812">Transmembrane</keyword>
<evidence type="ECO:0000313" key="3">
    <source>
        <dbReference type="EMBL" id="EUT75429.1"/>
    </source>
</evidence>
<dbReference type="EMBL" id="KE123525">
    <property type="protein sequence ID" value="EUT75429.1"/>
    <property type="molecule type" value="Genomic_DNA"/>
</dbReference>
<reference evidence="3" key="1">
    <citation type="submission" date="2013-02" db="EMBL/GenBank/DDBJ databases">
        <title>The Genome Sequence of Plasmodium falciparum Santa Lucia.</title>
        <authorList>
            <consortium name="The Broad Institute Genome Sequencing Platform"/>
            <consortium name="The Broad Institute Genome Sequencing Center for Infectious Disease"/>
            <person name="Neafsey D."/>
            <person name="Cheeseman I."/>
            <person name="Volkman S."/>
            <person name="Adams J."/>
            <person name="Walker B."/>
            <person name="Young S.K."/>
            <person name="Zeng Q."/>
            <person name="Gargeya S."/>
            <person name="Fitzgerald M."/>
            <person name="Haas B."/>
            <person name="Abouelleil A."/>
            <person name="Alvarado L."/>
            <person name="Arachchi H.M."/>
            <person name="Berlin A.M."/>
            <person name="Chapman S.B."/>
            <person name="Dewar J."/>
            <person name="Goldberg J."/>
            <person name="Griggs A."/>
            <person name="Gujja S."/>
            <person name="Hansen M."/>
            <person name="Howarth C."/>
            <person name="Imamovic A."/>
            <person name="Larimer J."/>
            <person name="McCowan C."/>
            <person name="Murphy C."/>
            <person name="Neiman D."/>
            <person name="Pearson M."/>
            <person name="Priest M."/>
            <person name="Roberts A."/>
            <person name="Saif S."/>
            <person name="Shea T."/>
            <person name="Sisk P."/>
            <person name="Sykes S."/>
            <person name="Wortman J."/>
            <person name="Nusbaum C."/>
            <person name="Birren B."/>
        </authorList>
    </citation>
    <scope>NUCLEOTIDE SEQUENCE [LARGE SCALE GENOMIC DNA]</scope>
    <source>
        <strain evidence="3">Santa Lucia</strain>
    </source>
</reference>
<evidence type="ECO:0000256" key="1">
    <source>
        <dbReference type="SAM" id="MobiDB-lite"/>
    </source>
</evidence>
<proteinExistence type="predicted"/>
<keyword evidence="2" id="KW-0472">Membrane</keyword>
<evidence type="ECO:0000256" key="2">
    <source>
        <dbReference type="SAM" id="Phobius"/>
    </source>
</evidence>
<feature type="transmembrane region" description="Helical" evidence="2">
    <location>
        <begin position="5"/>
        <end position="23"/>
    </location>
</feature>
<protein>
    <submittedName>
        <fullName evidence="3">Uncharacterized protein</fullName>
    </submittedName>
</protein>
<feature type="region of interest" description="Disordered" evidence="1">
    <location>
        <begin position="51"/>
        <end position="76"/>
    </location>
</feature>
<dbReference type="AlphaFoldDB" id="W7FVY8"/>
<sequence length="76" mass="9183">MLYFIISIFSLCNLYIYIIIFFQIGENKNYTTCSFLYILLCNHKLSLQISKKKKKKKKKTSTQVQKKKKKKKHILF</sequence>
<organism evidence="3">
    <name type="scientific">Plasmodium falciparum Santa Lucia</name>
    <dbReference type="NCBI Taxonomy" id="478859"/>
    <lineage>
        <taxon>Eukaryota</taxon>
        <taxon>Sar</taxon>
        <taxon>Alveolata</taxon>
        <taxon>Apicomplexa</taxon>
        <taxon>Aconoidasida</taxon>
        <taxon>Haemosporida</taxon>
        <taxon>Plasmodiidae</taxon>
        <taxon>Plasmodium</taxon>
        <taxon>Plasmodium (Laverania)</taxon>
    </lineage>
</organism>
<accession>W7FVY8</accession>
<keyword evidence="2" id="KW-1133">Transmembrane helix</keyword>